<dbReference type="InterPro" id="IPR016181">
    <property type="entry name" value="Acyl_CoA_acyltransferase"/>
</dbReference>
<dbReference type="OrthoDB" id="9788916at2"/>
<keyword evidence="3" id="KW-1185">Reference proteome</keyword>
<keyword evidence="2" id="KW-0808">Transferase</keyword>
<dbReference type="PROSITE" id="PS51186">
    <property type="entry name" value="GNAT"/>
    <property type="match status" value="1"/>
</dbReference>
<name>A0A4Z0LCP3_9FLAO</name>
<dbReference type="GO" id="GO:0016747">
    <property type="term" value="F:acyltransferase activity, transferring groups other than amino-acyl groups"/>
    <property type="evidence" value="ECO:0007669"/>
    <property type="project" value="InterPro"/>
</dbReference>
<proteinExistence type="predicted"/>
<protein>
    <submittedName>
        <fullName evidence="2">N-acetyltransferase</fullName>
    </submittedName>
</protein>
<dbReference type="AlphaFoldDB" id="A0A4Z0LCP3"/>
<dbReference type="PANTHER" id="PTHR43792:SF16">
    <property type="entry name" value="N-ACETYLTRANSFERASE DOMAIN-CONTAINING PROTEIN"/>
    <property type="match status" value="1"/>
</dbReference>
<evidence type="ECO:0000313" key="3">
    <source>
        <dbReference type="Proteomes" id="UP000297407"/>
    </source>
</evidence>
<comment type="caution">
    <text evidence="2">The sequence shown here is derived from an EMBL/GenBank/DDBJ whole genome shotgun (WGS) entry which is preliminary data.</text>
</comment>
<dbReference type="InterPro" id="IPR000182">
    <property type="entry name" value="GNAT_dom"/>
</dbReference>
<reference evidence="2 3" key="1">
    <citation type="submission" date="2019-04" db="EMBL/GenBank/DDBJ databases">
        <title>Flavobacterium sp. strain DS2-A Genome sequencing and assembly.</title>
        <authorList>
            <person name="Kim I."/>
        </authorList>
    </citation>
    <scope>NUCLEOTIDE SEQUENCE [LARGE SCALE GENOMIC DNA]</scope>
    <source>
        <strain evidence="2 3">DS2-A</strain>
    </source>
</reference>
<sequence length="177" mass="20570">MNLKLETDRLFLREILPSDAEAMFLLDSNPNVHLYLGNNPVTSIDQCSGYIENIRNQYQQNGIGRFAVVLKETNETIGWAGLKFITEHENNHVDYYDIGYRLQENHWGKGYGFEAAKKWLEYAFEEMKVPAVYASAHIDNIGSNTILQKIGLQQNGQYLHHDIPCYWYELTLEEYSK</sequence>
<dbReference type="Proteomes" id="UP000297407">
    <property type="component" value="Unassembled WGS sequence"/>
</dbReference>
<dbReference type="SUPFAM" id="SSF55729">
    <property type="entry name" value="Acyl-CoA N-acyltransferases (Nat)"/>
    <property type="match status" value="1"/>
</dbReference>
<evidence type="ECO:0000313" key="2">
    <source>
        <dbReference type="EMBL" id="TGD59648.1"/>
    </source>
</evidence>
<gene>
    <name evidence="2" type="ORF">E4635_01575</name>
</gene>
<dbReference type="EMBL" id="SRLH01000001">
    <property type="protein sequence ID" value="TGD59648.1"/>
    <property type="molecule type" value="Genomic_DNA"/>
</dbReference>
<organism evidence="2 3">
    <name type="scientific">Flavobacterium humi</name>
    <dbReference type="NCBI Taxonomy" id="2562683"/>
    <lineage>
        <taxon>Bacteria</taxon>
        <taxon>Pseudomonadati</taxon>
        <taxon>Bacteroidota</taxon>
        <taxon>Flavobacteriia</taxon>
        <taxon>Flavobacteriales</taxon>
        <taxon>Flavobacteriaceae</taxon>
        <taxon>Flavobacterium</taxon>
    </lineage>
</organism>
<dbReference type="PANTHER" id="PTHR43792">
    <property type="entry name" value="GNAT FAMILY, PUTATIVE (AFU_ORTHOLOGUE AFUA_3G00765)-RELATED-RELATED"/>
    <property type="match status" value="1"/>
</dbReference>
<dbReference type="Gene3D" id="3.40.630.30">
    <property type="match status" value="1"/>
</dbReference>
<dbReference type="RefSeq" id="WP_135524855.1">
    <property type="nucleotide sequence ID" value="NZ_SRLH01000001.1"/>
</dbReference>
<feature type="domain" description="N-acetyltransferase" evidence="1">
    <location>
        <begin position="10"/>
        <end position="173"/>
    </location>
</feature>
<dbReference type="InterPro" id="IPR051531">
    <property type="entry name" value="N-acetyltransferase"/>
</dbReference>
<dbReference type="Pfam" id="PF13302">
    <property type="entry name" value="Acetyltransf_3"/>
    <property type="match status" value="1"/>
</dbReference>
<accession>A0A4Z0LCP3</accession>
<evidence type="ECO:0000259" key="1">
    <source>
        <dbReference type="PROSITE" id="PS51186"/>
    </source>
</evidence>